<evidence type="ECO:0000256" key="5">
    <source>
        <dbReference type="ARBA" id="ARBA00022692"/>
    </source>
</evidence>
<dbReference type="STRING" id="225324.SAMN02745126_03645"/>
<dbReference type="InterPro" id="IPR035906">
    <property type="entry name" value="MetI-like_sf"/>
</dbReference>
<sequence length="289" mass="31364">MTKVFERYGASWLCILPLALVIVPFFLAPMLVVAAASFLEGDGFGGIIASPTLANYAGLFSARLTLDLYLQTIKFTILTWAFSLLLGFFIAYFLVFHVRNQLLAIGLFLLCTVPFWTSNIIRMISWIPLLGKEGLINQAAMGVGLTNQPMEFLLFSSFAVVVAYVHQLTIFMIVPIFNSMARIDKRVVEAALDAGASRFDIMRLIIVPMSKSGIALGSIFVVSIVMGDFFVIKVMSGGGSASVVGAFYEDISVLQYPPAAASAVVLTLVVMGLVAAILRTVDIRKEIAP</sequence>
<dbReference type="OrthoDB" id="7915284at2"/>
<feature type="transmembrane region" description="Helical" evidence="8">
    <location>
        <begin position="152"/>
        <end position="177"/>
    </location>
</feature>
<dbReference type="GO" id="GO:0005886">
    <property type="term" value="C:plasma membrane"/>
    <property type="evidence" value="ECO:0007669"/>
    <property type="project" value="UniProtKB-SubCell"/>
</dbReference>
<keyword evidence="7 8" id="KW-0472">Membrane</keyword>
<feature type="transmembrane region" description="Helical" evidence="8">
    <location>
        <begin position="102"/>
        <end position="121"/>
    </location>
</feature>
<feature type="transmembrane region" description="Helical" evidence="8">
    <location>
        <begin position="213"/>
        <end position="236"/>
    </location>
</feature>
<evidence type="ECO:0000256" key="2">
    <source>
        <dbReference type="ARBA" id="ARBA00007069"/>
    </source>
</evidence>
<feature type="transmembrane region" description="Helical" evidence="8">
    <location>
        <begin position="77"/>
        <end position="95"/>
    </location>
</feature>
<dbReference type="AlphaFoldDB" id="A0A1T4R6Z0"/>
<gene>
    <name evidence="10" type="ORF">SAMN02745126_03645</name>
</gene>
<dbReference type="Proteomes" id="UP000190092">
    <property type="component" value="Unassembled WGS sequence"/>
</dbReference>
<evidence type="ECO:0000256" key="8">
    <source>
        <dbReference type="RuleBase" id="RU363032"/>
    </source>
</evidence>
<dbReference type="Gene3D" id="1.10.3720.10">
    <property type="entry name" value="MetI-like"/>
    <property type="match status" value="1"/>
</dbReference>
<feature type="transmembrane region" description="Helical" evidence="8">
    <location>
        <begin position="256"/>
        <end position="278"/>
    </location>
</feature>
<protein>
    <submittedName>
        <fullName evidence="10">Putative spermidine/putrescine transport system permease protein</fullName>
    </submittedName>
</protein>
<dbReference type="SUPFAM" id="SSF161098">
    <property type="entry name" value="MetI-like"/>
    <property type="match status" value="1"/>
</dbReference>
<keyword evidence="3 8" id="KW-0813">Transport</keyword>
<organism evidence="10 11">
    <name type="scientific">Enhydrobacter aerosaccus</name>
    <dbReference type="NCBI Taxonomy" id="225324"/>
    <lineage>
        <taxon>Bacteria</taxon>
        <taxon>Pseudomonadati</taxon>
        <taxon>Pseudomonadota</taxon>
        <taxon>Alphaproteobacteria</taxon>
        <taxon>Hyphomicrobiales</taxon>
        <taxon>Enhydrobacter</taxon>
    </lineage>
</organism>
<comment type="subcellular location">
    <subcellularLocation>
        <location evidence="1 8">Cell membrane</location>
        <topology evidence="1 8">Multi-pass membrane protein</topology>
    </subcellularLocation>
</comment>
<keyword evidence="4" id="KW-1003">Cell membrane</keyword>
<dbReference type="Pfam" id="PF00528">
    <property type="entry name" value="BPD_transp_1"/>
    <property type="match status" value="1"/>
</dbReference>
<comment type="similarity">
    <text evidence="2">Belongs to the binding-protein-dependent transport system permease family. CysTW subfamily.</text>
</comment>
<reference evidence="11" key="1">
    <citation type="submission" date="2017-02" db="EMBL/GenBank/DDBJ databases">
        <authorList>
            <person name="Varghese N."/>
            <person name="Submissions S."/>
        </authorList>
    </citation>
    <scope>NUCLEOTIDE SEQUENCE [LARGE SCALE GENOMIC DNA]</scope>
    <source>
        <strain evidence="11">ATCC 27094</strain>
    </source>
</reference>
<dbReference type="GO" id="GO:0055085">
    <property type="term" value="P:transmembrane transport"/>
    <property type="evidence" value="ECO:0007669"/>
    <property type="project" value="InterPro"/>
</dbReference>
<evidence type="ECO:0000256" key="1">
    <source>
        <dbReference type="ARBA" id="ARBA00004651"/>
    </source>
</evidence>
<dbReference type="RefSeq" id="WP_085935328.1">
    <property type="nucleotide sequence ID" value="NZ_FUWJ01000004.1"/>
</dbReference>
<proteinExistence type="inferred from homology"/>
<evidence type="ECO:0000313" key="10">
    <source>
        <dbReference type="EMBL" id="SKA11852.1"/>
    </source>
</evidence>
<evidence type="ECO:0000313" key="11">
    <source>
        <dbReference type="Proteomes" id="UP000190092"/>
    </source>
</evidence>
<evidence type="ECO:0000256" key="3">
    <source>
        <dbReference type="ARBA" id="ARBA00022448"/>
    </source>
</evidence>
<dbReference type="PANTHER" id="PTHR42929">
    <property type="entry name" value="INNER MEMBRANE ABC TRANSPORTER PERMEASE PROTEIN YDCU-RELATED-RELATED"/>
    <property type="match status" value="1"/>
</dbReference>
<keyword evidence="11" id="KW-1185">Reference proteome</keyword>
<dbReference type="PROSITE" id="PS50928">
    <property type="entry name" value="ABC_TM1"/>
    <property type="match status" value="1"/>
</dbReference>
<dbReference type="PANTHER" id="PTHR42929:SF1">
    <property type="entry name" value="INNER MEMBRANE ABC TRANSPORTER PERMEASE PROTEIN YDCU-RELATED"/>
    <property type="match status" value="1"/>
</dbReference>
<name>A0A1T4R6Z0_9HYPH</name>
<dbReference type="InterPro" id="IPR000515">
    <property type="entry name" value="MetI-like"/>
</dbReference>
<feature type="domain" description="ABC transmembrane type-1" evidence="9">
    <location>
        <begin position="69"/>
        <end position="279"/>
    </location>
</feature>
<evidence type="ECO:0000256" key="6">
    <source>
        <dbReference type="ARBA" id="ARBA00022989"/>
    </source>
</evidence>
<keyword evidence="6 8" id="KW-1133">Transmembrane helix</keyword>
<feature type="transmembrane region" description="Helical" evidence="8">
    <location>
        <begin position="12"/>
        <end position="36"/>
    </location>
</feature>
<evidence type="ECO:0000256" key="7">
    <source>
        <dbReference type="ARBA" id="ARBA00023136"/>
    </source>
</evidence>
<dbReference type="EMBL" id="FUWJ01000004">
    <property type="protein sequence ID" value="SKA11852.1"/>
    <property type="molecule type" value="Genomic_DNA"/>
</dbReference>
<dbReference type="CDD" id="cd06261">
    <property type="entry name" value="TM_PBP2"/>
    <property type="match status" value="1"/>
</dbReference>
<evidence type="ECO:0000256" key="4">
    <source>
        <dbReference type="ARBA" id="ARBA00022475"/>
    </source>
</evidence>
<evidence type="ECO:0000259" key="9">
    <source>
        <dbReference type="PROSITE" id="PS50928"/>
    </source>
</evidence>
<accession>A0A1T4R6Z0</accession>
<keyword evidence="5 8" id="KW-0812">Transmembrane</keyword>